<sequence>MKRFTGALACLLFFLTATFGTLVSPVQAAISTTPDPTGSPTQAADTSNASGAEGGCFTTNAWHETENYLIYHMIRVDEQNMILPWYDPSNLCNSYDHMLHLVFEWWLNMERNPAEPDLPYYLMHQIWQSTSEPDYDPKGLGGDQLAMAISSWTLYYAYTGDTRALDDMVLIANHVLDNGMSPATDLWPNLPYPYNVTRLDKMDGDMIFHENFTMLDKAGSFGYELVNLYKITGNTRYLQAAVKIANTLANHTQAGDEVTSPLPYRVNTKTGELPVGGNPYTTYWTGLLMLWEGLEGLGQGNIADYQTAHTKVLNWLRTYPVHNNQWGPFFEDGPGWSITQTNAVTLAMYIMDHRDLWGPTWQADARSALDWPYAALDNLGWIDYGVELIDEQTGYRKPGNSHNSRQASMELRYAELTGDTSRVTNSVRQLSWATYSVDFDGKNRYPYDNIWLTDGYGDYVRHYLRAMAAAPWLAPDDQDHLLRTSSIIKFIRYQPDRIEYRTFDGSAQEKLKITSFMPLSVTANGVPLQRLNSISDLETQTGFTLGAPGDLPTVMRIHHENATSIVISGVPPKYLFLPLIQQIPQ</sequence>
<dbReference type="Proteomes" id="UP000055060">
    <property type="component" value="Unassembled WGS sequence"/>
</dbReference>
<dbReference type="RefSeq" id="WP_075073561.1">
    <property type="nucleotide sequence ID" value="NZ_DF967972.1"/>
</dbReference>
<dbReference type="STRING" id="360412.LARV_02056"/>
<gene>
    <name evidence="3" type="ORF">LARV_02056</name>
</gene>
<protein>
    <submittedName>
        <fullName evidence="3">Uncharacterized protein</fullName>
    </submittedName>
</protein>
<keyword evidence="4" id="KW-1185">Reference proteome</keyword>
<keyword evidence="2" id="KW-0732">Signal</keyword>
<feature type="compositionally biased region" description="Polar residues" evidence="1">
    <location>
        <begin position="32"/>
        <end position="50"/>
    </location>
</feature>
<evidence type="ECO:0000313" key="4">
    <source>
        <dbReference type="Proteomes" id="UP000055060"/>
    </source>
</evidence>
<name>A0A0S7BJC7_9CHLR</name>
<feature type="chain" id="PRO_5006632986" evidence="2">
    <location>
        <begin position="29"/>
        <end position="585"/>
    </location>
</feature>
<dbReference type="OrthoDB" id="5166346at2"/>
<feature type="region of interest" description="Disordered" evidence="1">
    <location>
        <begin position="32"/>
        <end position="51"/>
    </location>
</feature>
<dbReference type="GO" id="GO:0005975">
    <property type="term" value="P:carbohydrate metabolic process"/>
    <property type="evidence" value="ECO:0007669"/>
    <property type="project" value="InterPro"/>
</dbReference>
<organism evidence="3">
    <name type="scientific">Longilinea arvoryzae</name>
    <dbReference type="NCBI Taxonomy" id="360412"/>
    <lineage>
        <taxon>Bacteria</taxon>
        <taxon>Bacillati</taxon>
        <taxon>Chloroflexota</taxon>
        <taxon>Anaerolineae</taxon>
        <taxon>Anaerolineales</taxon>
        <taxon>Anaerolineaceae</taxon>
        <taxon>Longilinea</taxon>
    </lineage>
</organism>
<dbReference type="SUPFAM" id="SSF48208">
    <property type="entry name" value="Six-hairpin glycosidases"/>
    <property type="match status" value="1"/>
</dbReference>
<feature type="signal peptide" evidence="2">
    <location>
        <begin position="1"/>
        <end position="28"/>
    </location>
</feature>
<evidence type="ECO:0000256" key="1">
    <source>
        <dbReference type="SAM" id="MobiDB-lite"/>
    </source>
</evidence>
<evidence type="ECO:0000313" key="3">
    <source>
        <dbReference type="EMBL" id="GAP14290.1"/>
    </source>
</evidence>
<reference evidence="3" key="1">
    <citation type="submission" date="2015-07" db="EMBL/GenBank/DDBJ databases">
        <title>Draft Genome Sequences of Anaerolinea thermolimosa IMO-1, Bellilinea caldifistulae GOMI-1, Leptolinea tardivitalis YMTK-2, Levilinea saccharolytica KIBI-1,Longilinea arvoryzae KOME-1, Previously Described as Members of the Anaerolineaceae (Chloroflexi).</title>
        <authorList>
            <person name="Sekiguchi Y."/>
            <person name="Ohashi A."/>
            <person name="Matsuura N."/>
            <person name="Tourlousse M.D."/>
        </authorList>
    </citation>
    <scope>NUCLEOTIDE SEQUENCE [LARGE SCALE GENOMIC DNA]</scope>
    <source>
        <strain evidence="3">KOME-1</strain>
    </source>
</reference>
<dbReference type="AlphaFoldDB" id="A0A0S7BJC7"/>
<proteinExistence type="predicted"/>
<dbReference type="EMBL" id="DF967972">
    <property type="protein sequence ID" value="GAP14290.1"/>
    <property type="molecule type" value="Genomic_DNA"/>
</dbReference>
<accession>A0A0S7BJC7</accession>
<dbReference type="InterPro" id="IPR008928">
    <property type="entry name" value="6-hairpin_glycosidase_sf"/>
</dbReference>
<evidence type="ECO:0000256" key="2">
    <source>
        <dbReference type="SAM" id="SignalP"/>
    </source>
</evidence>